<accession>A0A8T0IP82</accession>
<feature type="compositionally biased region" description="Basic and acidic residues" evidence="9">
    <location>
        <begin position="13"/>
        <end position="22"/>
    </location>
</feature>
<comment type="subcellular location">
    <subcellularLocation>
        <location evidence="1">Nucleus</location>
    </subcellularLocation>
</comment>
<dbReference type="InterPro" id="IPR016177">
    <property type="entry name" value="DNA-bd_dom_sf"/>
</dbReference>
<evidence type="ECO:0000256" key="1">
    <source>
        <dbReference type="ARBA" id="ARBA00004123"/>
    </source>
</evidence>
<gene>
    <name evidence="11" type="ORF">KC19_3G236500</name>
</gene>
<dbReference type="SMART" id="SM00380">
    <property type="entry name" value="AP2"/>
    <property type="match status" value="1"/>
</dbReference>
<dbReference type="FunFam" id="3.30.730.10:FF:000001">
    <property type="entry name" value="Ethylene-responsive transcription factor 2"/>
    <property type="match status" value="1"/>
</dbReference>
<dbReference type="GO" id="GO:0003677">
    <property type="term" value="F:DNA binding"/>
    <property type="evidence" value="ECO:0007669"/>
    <property type="project" value="UniProtKB-KW"/>
</dbReference>
<dbReference type="PANTHER" id="PTHR31241">
    <property type="entry name" value="DEHYDRATION-RESPONSIVE ELEMENT-BINDING PROTEIN 2C"/>
    <property type="match status" value="1"/>
</dbReference>
<evidence type="ECO:0000256" key="8">
    <source>
        <dbReference type="ARBA" id="ARBA00024343"/>
    </source>
</evidence>
<dbReference type="InterPro" id="IPR036955">
    <property type="entry name" value="AP2/ERF_dom_sf"/>
</dbReference>
<evidence type="ECO:0000256" key="5">
    <source>
        <dbReference type="ARBA" id="ARBA00023159"/>
    </source>
</evidence>
<evidence type="ECO:0000256" key="6">
    <source>
        <dbReference type="ARBA" id="ARBA00023163"/>
    </source>
</evidence>
<reference evidence="11" key="1">
    <citation type="submission" date="2020-06" db="EMBL/GenBank/DDBJ databases">
        <title>WGS assembly of Ceratodon purpureus strain R40.</title>
        <authorList>
            <person name="Carey S.B."/>
            <person name="Jenkins J."/>
            <person name="Shu S."/>
            <person name="Lovell J.T."/>
            <person name="Sreedasyam A."/>
            <person name="Maumus F."/>
            <person name="Tiley G.P."/>
            <person name="Fernandez-Pozo N."/>
            <person name="Barry K."/>
            <person name="Chen C."/>
            <person name="Wang M."/>
            <person name="Lipzen A."/>
            <person name="Daum C."/>
            <person name="Saski C.A."/>
            <person name="Payton A.C."/>
            <person name="Mcbreen J.C."/>
            <person name="Conrad R.E."/>
            <person name="Kollar L.M."/>
            <person name="Olsson S."/>
            <person name="Huttunen S."/>
            <person name="Landis J.B."/>
            <person name="Wickett N.J."/>
            <person name="Johnson M.G."/>
            <person name="Rensing S.A."/>
            <person name="Grimwood J."/>
            <person name="Schmutz J."/>
            <person name="Mcdaniel S.F."/>
        </authorList>
    </citation>
    <scope>NUCLEOTIDE SEQUENCE</scope>
    <source>
        <strain evidence="11">R40</strain>
    </source>
</reference>
<dbReference type="SUPFAM" id="SSF54171">
    <property type="entry name" value="DNA-binding domain"/>
    <property type="match status" value="1"/>
</dbReference>
<dbReference type="GO" id="GO:0005634">
    <property type="term" value="C:nucleus"/>
    <property type="evidence" value="ECO:0007669"/>
    <property type="project" value="UniProtKB-SubCell"/>
</dbReference>
<sequence>MSTSVEMESVMKVGEEDQHQQRNVESAEENLESGVHHVDASSETNSSCASDVDSKSATKGRGRKKRERETSTSGEAGGASVERVRRRRGGPENGLHQYRGVRQRQWGRWVAEIREPRLRTRMWLGTFGTALEAARAYDEAALVYHGPGARLNLPHETYQKQAEVRAMPGGGCSGNSYHFVSMNMNVNSKQSSGVMAKPDSYNGCGVKGGDAASQLCRTSSCGLGMAGLPAGSGSSHLQWSTDSCDRAHLDATAQSIPNFSNAPSHESVQLLRSSSCNVGSDRQLFAPQVPSNYQRLSACKLAPDRQLPHSFGVPTEMSSGLFHTNYAPRGLGLRSPIIDCELGADCPFADRQREGMHSSSTQHHAPDVHAKITAAGVQFTEFPADGQYEPTGGSFGGDAYRHLLHNPSAATHRPSQLVAVALPSGEESCQNCSGCLENFEKVEYAISEGSADSSFDLGKPDFGGFCFESEFQAMATPIGSHEQLSGLTTTNSSKEDVSSVSSITSSTMLGGAAMDGGSPTSFWPDSTASTKQSSPESFLWNGIQDQSFLMKPCADLQDMNVCWDDVPIPILPPPPLFDLPDLPNLSFDSLTDVFCDTPKATGVEKAANFADV</sequence>
<dbReference type="PROSITE" id="PS51032">
    <property type="entry name" value="AP2_ERF"/>
    <property type="match status" value="1"/>
</dbReference>
<evidence type="ECO:0000256" key="7">
    <source>
        <dbReference type="ARBA" id="ARBA00023242"/>
    </source>
</evidence>
<dbReference type="InterPro" id="IPR001471">
    <property type="entry name" value="AP2/ERF_dom"/>
</dbReference>
<dbReference type="AlphaFoldDB" id="A0A8T0IP82"/>
<keyword evidence="2" id="KW-0805">Transcription regulation</keyword>
<comment type="caution">
    <text evidence="11">The sequence shown here is derived from an EMBL/GenBank/DDBJ whole genome shotgun (WGS) entry which is preliminary data.</text>
</comment>
<evidence type="ECO:0000313" key="11">
    <source>
        <dbReference type="EMBL" id="KAG0584815.1"/>
    </source>
</evidence>
<dbReference type="PRINTS" id="PR00367">
    <property type="entry name" value="ETHRSPELEMNT"/>
</dbReference>
<dbReference type="Proteomes" id="UP000822688">
    <property type="component" value="Chromosome 3"/>
</dbReference>
<evidence type="ECO:0000259" key="10">
    <source>
        <dbReference type="PROSITE" id="PS51032"/>
    </source>
</evidence>
<dbReference type="EMBL" id="CM026423">
    <property type="protein sequence ID" value="KAG0584815.1"/>
    <property type="molecule type" value="Genomic_DNA"/>
</dbReference>
<evidence type="ECO:0000256" key="4">
    <source>
        <dbReference type="ARBA" id="ARBA00023125"/>
    </source>
</evidence>
<feature type="region of interest" description="Disordered" evidence="9">
    <location>
        <begin position="1"/>
        <end position="95"/>
    </location>
</feature>
<organism evidence="11 12">
    <name type="scientific">Ceratodon purpureus</name>
    <name type="common">Fire moss</name>
    <name type="synonym">Dicranum purpureum</name>
    <dbReference type="NCBI Taxonomy" id="3225"/>
    <lineage>
        <taxon>Eukaryota</taxon>
        <taxon>Viridiplantae</taxon>
        <taxon>Streptophyta</taxon>
        <taxon>Embryophyta</taxon>
        <taxon>Bryophyta</taxon>
        <taxon>Bryophytina</taxon>
        <taxon>Bryopsida</taxon>
        <taxon>Dicranidae</taxon>
        <taxon>Pseudoditrichales</taxon>
        <taxon>Ditrichaceae</taxon>
        <taxon>Ceratodon</taxon>
    </lineage>
</organism>
<evidence type="ECO:0000256" key="2">
    <source>
        <dbReference type="ARBA" id="ARBA00023015"/>
    </source>
</evidence>
<comment type="similarity">
    <text evidence="8">Belongs to the AP2/ERF transcription factor family. ERF subfamily.</text>
</comment>
<feature type="domain" description="AP2/ERF" evidence="10">
    <location>
        <begin position="97"/>
        <end position="154"/>
    </location>
</feature>
<evidence type="ECO:0000256" key="9">
    <source>
        <dbReference type="SAM" id="MobiDB-lite"/>
    </source>
</evidence>
<name>A0A8T0IP82_CERPU</name>
<proteinExistence type="inferred from homology"/>
<dbReference type="Pfam" id="PF00847">
    <property type="entry name" value="AP2"/>
    <property type="match status" value="1"/>
</dbReference>
<keyword evidence="3" id="KW-0346">Stress response</keyword>
<keyword evidence="7" id="KW-0539">Nucleus</keyword>
<keyword evidence="5" id="KW-0010">Activator</keyword>
<evidence type="ECO:0000256" key="3">
    <source>
        <dbReference type="ARBA" id="ARBA00023016"/>
    </source>
</evidence>
<protein>
    <recommendedName>
        <fullName evidence="10">AP2/ERF domain-containing protein</fullName>
    </recommendedName>
</protein>
<keyword evidence="4" id="KW-0238">DNA-binding</keyword>
<keyword evidence="12" id="KW-1185">Reference proteome</keyword>
<evidence type="ECO:0000313" key="12">
    <source>
        <dbReference type="Proteomes" id="UP000822688"/>
    </source>
</evidence>
<keyword evidence="6" id="KW-0804">Transcription</keyword>
<dbReference type="PANTHER" id="PTHR31241:SF62">
    <property type="entry name" value="DEHYDRATION-RESPONSIVE ELEMENT-BINDING PROTEIN 2D"/>
    <property type="match status" value="1"/>
</dbReference>
<dbReference type="CDD" id="cd00018">
    <property type="entry name" value="AP2"/>
    <property type="match status" value="1"/>
</dbReference>
<dbReference type="GO" id="GO:0003700">
    <property type="term" value="F:DNA-binding transcription factor activity"/>
    <property type="evidence" value="ECO:0007669"/>
    <property type="project" value="InterPro"/>
</dbReference>
<dbReference type="Gene3D" id="3.30.730.10">
    <property type="entry name" value="AP2/ERF domain"/>
    <property type="match status" value="1"/>
</dbReference>